<organism evidence="1 2">
    <name type="scientific">Klebsiella phage JD18</name>
    <dbReference type="NCBI Taxonomy" id="1698360"/>
    <lineage>
        <taxon>Viruses</taxon>
        <taxon>Duplodnaviria</taxon>
        <taxon>Heunggongvirae</taxon>
        <taxon>Uroviricota</taxon>
        <taxon>Caudoviricetes</taxon>
        <taxon>Pantevenvirales</taxon>
        <taxon>Straboviridae</taxon>
        <taxon>Tevenvirinae</taxon>
        <taxon>Jiaodavirus</taxon>
        <taxon>Jiaodavirus jd18</taxon>
    </lineage>
</organism>
<dbReference type="EMBL" id="KT239446">
    <property type="protein sequence ID" value="AKY02112.1"/>
    <property type="molecule type" value="Genomic_DNA"/>
</dbReference>
<dbReference type="KEGG" id="vg:26518656"/>
<proteinExistence type="predicted"/>
<accession>A0A0K1Y536</accession>
<gene>
    <name evidence="1" type="ORF">JD18_241</name>
</gene>
<name>A0A0K1Y536_9CAUD</name>
<dbReference type="RefSeq" id="YP_009190822.1">
    <property type="nucleotide sequence ID" value="NC_028686.1"/>
</dbReference>
<reference evidence="1 2" key="1">
    <citation type="submission" date="2015-07" db="EMBL/GenBank/DDBJ databases">
        <title>Isolation and characterization of JD18-a novel lytic bacteriophage for Klebsiella pneumoniae.</title>
        <authorList>
            <person name="Fan J."/>
            <person name="Zhang X."/>
            <person name="Guo X."/>
            <person name="He P."/>
            <person name="Zhang Y."/>
        </authorList>
    </citation>
    <scope>NUCLEOTIDE SEQUENCE [LARGE SCALE GENOMIC DNA]</scope>
</reference>
<evidence type="ECO:0000313" key="2">
    <source>
        <dbReference type="Proteomes" id="UP000204179"/>
    </source>
</evidence>
<dbReference type="Proteomes" id="UP000204179">
    <property type="component" value="Segment"/>
</dbReference>
<keyword evidence="2" id="KW-1185">Reference proteome</keyword>
<protein>
    <submittedName>
        <fullName evidence="1">Uncharacterized protein</fullName>
    </submittedName>
</protein>
<sequence length="134" mass="15971">MIIKQMKGIQWHHNFEGGAYYRDCNDKCWYSFRNSLDKNSHIIIVNAKTNKIINYYNGEDPTMIGLFADKEMILDVYQLDDFPVDSWDEFSQREFEFVDEQVVMTKDVQVPKERTKDDIMKDLMKLKAELESLQ</sequence>
<evidence type="ECO:0000313" key="1">
    <source>
        <dbReference type="EMBL" id="AKY02112.1"/>
    </source>
</evidence>
<dbReference type="GeneID" id="26518656"/>